<dbReference type="GO" id="GO:0003700">
    <property type="term" value="F:DNA-binding transcription factor activity"/>
    <property type="evidence" value="ECO:0007669"/>
    <property type="project" value="InterPro"/>
</dbReference>
<evidence type="ECO:0000313" key="2">
    <source>
        <dbReference type="EMBL" id="RVW82507.1"/>
    </source>
</evidence>
<evidence type="ECO:0000256" key="1">
    <source>
        <dbReference type="SAM" id="MobiDB-lite"/>
    </source>
</evidence>
<dbReference type="GO" id="GO:0006879">
    <property type="term" value="P:intracellular iron ion homeostasis"/>
    <property type="evidence" value="ECO:0007669"/>
    <property type="project" value="InterPro"/>
</dbReference>
<evidence type="ECO:0000313" key="3">
    <source>
        <dbReference type="Proteomes" id="UP000288805"/>
    </source>
</evidence>
<dbReference type="Proteomes" id="UP000288805">
    <property type="component" value="Unassembled WGS sequence"/>
</dbReference>
<comment type="caution">
    <text evidence="2">The sequence shown here is derived from an EMBL/GenBank/DDBJ whole genome shotgun (WGS) entry which is preliminary data.</text>
</comment>
<dbReference type="Gene3D" id="1.20.120.1240">
    <property type="entry name" value="Dynamin, middle domain"/>
    <property type="match status" value="1"/>
</dbReference>
<dbReference type="InterPro" id="IPR009019">
    <property type="entry name" value="KH_sf_prok-type"/>
</dbReference>
<name>A0A438HDI5_VITVI</name>
<dbReference type="InterPro" id="IPR015946">
    <property type="entry name" value="KH_dom-like_a/b"/>
</dbReference>
<dbReference type="AlphaFoldDB" id="A0A438HDI5"/>
<dbReference type="EMBL" id="QGNW01000239">
    <property type="protein sequence ID" value="RVW82507.1"/>
    <property type="molecule type" value="Genomic_DNA"/>
</dbReference>
<dbReference type="Gene3D" id="3.30.300.20">
    <property type="match status" value="1"/>
</dbReference>
<feature type="compositionally biased region" description="Polar residues" evidence="1">
    <location>
        <begin position="578"/>
        <end position="599"/>
    </location>
</feature>
<feature type="region of interest" description="Disordered" evidence="1">
    <location>
        <begin position="578"/>
        <end position="610"/>
    </location>
</feature>
<reference evidence="2 3" key="1">
    <citation type="journal article" date="2018" name="PLoS Genet.">
        <title>Population sequencing reveals clonal diversity and ancestral inbreeding in the grapevine cultivar Chardonnay.</title>
        <authorList>
            <person name="Roach M.J."/>
            <person name="Johnson D.L."/>
            <person name="Bohlmann J."/>
            <person name="van Vuuren H.J."/>
            <person name="Jones S.J."/>
            <person name="Pretorius I.S."/>
            <person name="Schmidt S.A."/>
            <person name="Borneman A.R."/>
        </authorList>
    </citation>
    <scope>NUCLEOTIDE SEQUENCE [LARGE SCALE GENOMIC DNA]</scope>
    <source>
        <strain evidence="3">cv. Chardonnay</strain>
        <tissue evidence="2">Leaf</tissue>
    </source>
</reference>
<proteinExistence type="predicted"/>
<sequence length="795" mass="88788">MLPEILTSCGKIWLETATTTGSNTTAAPTKPYPSSNLYNQLGIACIINTTADIQAVTSVFLWSCMGEKDGLLTRMWAWNRYGHEVDIMWPCMAMCSHAKVERNGSRVVGKWHVVYMKGIVWGPEGSERSLRVFFLERLLVTGEEKLNSLLAHFSWREAFQLSEYLLALLILKHGKKKCSDVADKVVVVVAAVKASSEIPRWALVWASTHIVQPGDCIMLLVVIPPHSHDTCSQMMLQLHDVYDPDMINVKIKIVSGSRCGVAATEAKSVQTNWVVLDKRLKQEAKHCVEELQCNLVVMKRSRPKCAGNQARKMSYGCVPGEGCHGFEEAADIVIESSKMCHDRNIKTLNKSLGPKFNKLANPPENGSSPLLHMEEYKGPLCEDEASCRLTDPSLGDEQGMFYLDEGSLADMDLALVQLKKNGGKLYIIMEISRVFDQIFKEHLDGVRPGGDKIYHVFDNQLPAALKRLQLDKATILSDIIQLLKDLTAQEMNYLREEKASLKSAIENLNVQYQQRLRAMLPWSAIDPSVVPHPPNEQLPGNIFGSDQSILNSRNLDQMIRRMNVVGYVLAIGVLRAQNQQTSSPPSHVNATPNETNPQGEMSPRSEENLSSSDDVWLIVSDIPLFTQPTSAPPPSRPPPPRPTQVSRAALRIEELEQSLIAAKVENISQLLAIRDDPALENDIFAKWHSTAGIHYNYTRTTVHFNLDEDSDLLNEMLVRRLAKDGGSGVEVRVIPMLTEIIIHATQTQNVLCKQGRRELAARVQKISTWNVLGVKIKIMIRLGSQWRAEPHNAIV</sequence>
<protein>
    <submittedName>
        <fullName evidence="2">Dynamin-related protein 12A</fullName>
    </submittedName>
</protein>
<dbReference type="SUPFAM" id="SSF54814">
    <property type="entry name" value="Prokaryotic type KH domain (KH-domain type II)"/>
    <property type="match status" value="1"/>
</dbReference>
<dbReference type="GO" id="GO:0003723">
    <property type="term" value="F:RNA binding"/>
    <property type="evidence" value="ECO:0007669"/>
    <property type="project" value="InterPro"/>
</dbReference>
<gene>
    <name evidence="2" type="primary">SDLCA_3</name>
    <name evidence="2" type="ORF">CK203_046274</name>
</gene>
<dbReference type="PANTHER" id="PTHR47001">
    <property type="entry name" value="TRANSCRIPTION FACTOR BHLH121"/>
    <property type="match status" value="1"/>
</dbReference>
<accession>A0A438HDI5</accession>
<dbReference type="PANTHER" id="PTHR47001:SF3">
    <property type="entry name" value="TRANSCRIPTION FACTOR BHLH121"/>
    <property type="match status" value="1"/>
</dbReference>
<organism evidence="2 3">
    <name type="scientific">Vitis vinifera</name>
    <name type="common">Grape</name>
    <dbReference type="NCBI Taxonomy" id="29760"/>
    <lineage>
        <taxon>Eukaryota</taxon>
        <taxon>Viridiplantae</taxon>
        <taxon>Streptophyta</taxon>
        <taxon>Embryophyta</taxon>
        <taxon>Tracheophyta</taxon>
        <taxon>Spermatophyta</taxon>
        <taxon>Magnoliopsida</taxon>
        <taxon>eudicotyledons</taxon>
        <taxon>Gunneridae</taxon>
        <taxon>Pentapetalae</taxon>
        <taxon>rosids</taxon>
        <taxon>Vitales</taxon>
        <taxon>Vitaceae</taxon>
        <taxon>Viteae</taxon>
        <taxon>Vitis</taxon>
    </lineage>
</organism>
<dbReference type="InterPro" id="IPR044579">
    <property type="entry name" value="bHLH11/121"/>
</dbReference>